<feature type="domain" description="Soluble ligand binding" evidence="4">
    <location>
        <begin position="105"/>
        <end position="153"/>
    </location>
</feature>
<sequence>MRFIVFILATFMIATLQLPPTHAANGDTYRLGAGDKVRVTVFGESYLSGEFNVNANGTISLPLIEPVPVAGKTLAEAEQLIRTKLAAGFISDPKVSVDILEYRPFFIIGEVSNPGSYPYIADMTVLHAVAIAGGFTPRAAKSKIFIQRGAKEGIPVQHNTPVLPGDIITVKERFF</sequence>
<dbReference type="Pfam" id="PF02563">
    <property type="entry name" value="Poly_export"/>
    <property type="match status" value="1"/>
</dbReference>
<dbReference type="InterPro" id="IPR019554">
    <property type="entry name" value="Soluble_ligand-bd"/>
</dbReference>
<evidence type="ECO:0000313" key="6">
    <source>
        <dbReference type="Proteomes" id="UP001597337"/>
    </source>
</evidence>
<accession>A0ABW4YAE0</accession>
<evidence type="ECO:0000256" key="2">
    <source>
        <dbReference type="SAM" id="SignalP"/>
    </source>
</evidence>
<keyword evidence="1 2" id="KW-0732">Signal</keyword>
<name>A0ABW4YAE0_9GAMM</name>
<feature type="chain" id="PRO_5045143770" evidence="2">
    <location>
        <begin position="24"/>
        <end position="175"/>
    </location>
</feature>
<dbReference type="Gene3D" id="3.30.1950.10">
    <property type="entry name" value="wza like domain"/>
    <property type="match status" value="1"/>
</dbReference>
<dbReference type="InterPro" id="IPR003715">
    <property type="entry name" value="Poly_export_N"/>
</dbReference>
<proteinExistence type="predicted"/>
<feature type="domain" description="Polysaccharide export protein N-terminal" evidence="3">
    <location>
        <begin position="24"/>
        <end position="99"/>
    </location>
</feature>
<reference evidence="6" key="1">
    <citation type="journal article" date="2019" name="Int. J. Syst. Evol. Microbiol.">
        <title>The Global Catalogue of Microorganisms (GCM) 10K type strain sequencing project: providing services to taxonomists for standard genome sequencing and annotation.</title>
        <authorList>
            <consortium name="The Broad Institute Genomics Platform"/>
            <consortium name="The Broad Institute Genome Sequencing Center for Infectious Disease"/>
            <person name="Wu L."/>
            <person name="Ma J."/>
        </authorList>
    </citation>
    <scope>NUCLEOTIDE SEQUENCE [LARGE SCALE GENOMIC DNA]</scope>
    <source>
        <strain evidence="6">KACC 12597</strain>
    </source>
</reference>
<dbReference type="PANTHER" id="PTHR33619">
    <property type="entry name" value="POLYSACCHARIDE EXPORT PROTEIN GFCE-RELATED"/>
    <property type="match status" value="1"/>
</dbReference>
<evidence type="ECO:0000259" key="3">
    <source>
        <dbReference type="Pfam" id="PF02563"/>
    </source>
</evidence>
<dbReference type="RefSeq" id="WP_386027653.1">
    <property type="nucleotide sequence ID" value="NZ_JBHUHX010000040.1"/>
</dbReference>
<dbReference type="Gene3D" id="3.10.560.10">
    <property type="entry name" value="Outer membrane lipoprotein wza domain like"/>
    <property type="match status" value="1"/>
</dbReference>
<dbReference type="Pfam" id="PF10531">
    <property type="entry name" value="SLBB"/>
    <property type="match status" value="1"/>
</dbReference>
<comment type="caution">
    <text evidence="5">The sequence shown here is derived from an EMBL/GenBank/DDBJ whole genome shotgun (WGS) entry which is preliminary data.</text>
</comment>
<evidence type="ECO:0000313" key="5">
    <source>
        <dbReference type="EMBL" id="MFD2113004.1"/>
    </source>
</evidence>
<dbReference type="PANTHER" id="PTHR33619:SF3">
    <property type="entry name" value="POLYSACCHARIDE EXPORT PROTEIN GFCE-RELATED"/>
    <property type="match status" value="1"/>
</dbReference>
<dbReference type="Proteomes" id="UP001597337">
    <property type="component" value="Unassembled WGS sequence"/>
</dbReference>
<dbReference type="EMBL" id="JBHUHX010000040">
    <property type="protein sequence ID" value="MFD2113004.1"/>
    <property type="molecule type" value="Genomic_DNA"/>
</dbReference>
<evidence type="ECO:0000256" key="1">
    <source>
        <dbReference type="ARBA" id="ARBA00022729"/>
    </source>
</evidence>
<gene>
    <name evidence="5" type="ORF">ACFSJC_14230</name>
</gene>
<evidence type="ECO:0000259" key="4">
    <source>
        <dbReference type="Pfam" id="PF10531"/>
    </source>
</evidence>
<protein>
    <submittedName>
        <fullName evidence="5">Polysaccharide biosynthesis/export family protein</fullName>
    </submittedName>
</protein>
<organism evidence="5 6">
    <name type="scientific">Thiorhodococcus fuscus</name>
    <dbReference type="NCBI Taxonomy" id="527200"/>
    <lineage>
        <taxon>Bacteria</taxon>
        <taxon>Pseudomonadati</taxon>
        <taxon>Pseudomonadota</taxon>
        <taxon>Gammaproteobacteria</taxon>
        <taxon>Chromatiales</taxon>
        <taxon>Chromatiaceae</taxon>
        <taxon>Thiorhodococcus</taxon>
    </lineage>
</organism>
<feature type="signal peptide" evidence="2">
    <location>
        <begin position="1"/>
        <end position="23"/>
    </location>
</feature>
<keyword evidence="6" id="KW-1185">Reference proteome</keyword>
<dbReference type="InterPro" id="IPR049712">
    <property type="entry name" value="Poly_export"/>
</dbReference>